<accession>A0A0B2X6K2</accession>
<sequence length="145" mass="16133">MPTRPVLFRIARLAHTPRNACFVRANFHSYEHPPSANSFGDVENAILSAAYQHVPEHGFSHRALSLGARDAGYLDISPSALSDGVFSLIRFHLVRQRLDLANKSRQLFDTSEDNISGQGVGFKIAALAWARLAANKDIIHKWQEV</sequence>
<organism evidence="2 3">
    <name type="scientific">Metarhizium album (strain ARSEF 1941)</name>
    <dbReference type="NCBI Taxonomy" id="1081103"/>
    <lineage>
        <taxon>Eukaryota</taxon>
        <taxon>Fungi</taxon>
        <taxon>Dikarya</taxon>
        <taxon>Ascomycota</taxon>
        <taxon>Pezizomycotina</taxon>
        <taxon>Sordariomycetes</taxon>
        <taxon>Hypocreomycetidae</taxon>
        <taxon>Hypocreales</taxon>
        <taxon>Clavicipitaceae</taxon>
        <taxon>Metarhizium</taxon>
    </lineage>
</organism>
<keyword evidence="3" id="KW-1185">Reference proteome</keyword>
<protein>
    <submittedName>
        <fullName evidence="2">Ubiquinone biosynthesis protein COQ9</fullName>
    </submittedName>
</protein>
<dbReference type="InterPro" id="IPR048674">
    <property type="entry name" value="COQ9_HTH"/>
</dbReference>
<name>A0A0B2X6K2_METAS</name>
<dbReference type="RefSeq" id="XP_040682165.1">
    <property type="nucleotide sequence ID" value="XM_040818901.1"/>
</dbReference>
<dbReference type="Pfam" id="PF21392">
    <property type="entry name" value="COQ9_N"/>
    <property type="match status" value="1"/>
</dbReference>
<evidence type="ECO:0000259" key="1">
    <source>
        <dbReference type="Pfam" id="PF21392"/>
    </source>
</evidence>
<dbReference type="EMBL" id="AZHE01000001">
    <property type="protein sequence ID" value="KHO01100.1"/>
    <property type="molecule type" value="Genomic_DNA"/>
</dbReference>
<evidence type="ECO:0000313" key="3">
    <source>
        <dbReference type="Proteomes" id="UP000030816"/>
    </source>
</evidence>
<keyword evidence="2" id="KW-0830">Ubiquinone</keyword>
<feature type="domain" description="Ubiquinone biosynthesis protein COQ9 HTH" evidence="1">
    <location>
        <begin position="41"/>
        <end position="68"/>
    </location>
</feature>
<dbReference type="Proteomes" id="UP000030816">
    <property type="component" value="Unassembled WGS sequence"/>
</dbReference>
<dbReference type="HOGENOM" id="CLU_1787251_0_0_1"/>
<gene>
    <name evidence="2" type="ORF">MAM_00101</name>
</gene>
<evidence type="ECO:0000313" key="2">
    <source>
        <dbReference type="EMBL" id="KHO01100.1"/>
    </source>
</evidence>
<proteinExistence type="predicted"/>
<dbReference type="AlphaFoldDB" id="A0A0B2X6K2"/>
<reference evidence="2 3" key="1">
    <citation type="journal article" date="2014" name="Proc. Natl. Acad. Sci. U.S.A.">
        <title>Trajectory and genomic determinants of fungal-pathogen speciation and host adaptation.</title>
        <authorList>
            <person name="Hu X."/>
            <person name="Xiao G."/>
            <person name="Zheng P."/>
            <person name="Shang Y."/>
            <person name="Su Y."/>
            <person name="Zhang X."/>
            <person name="Liu X."/>
            <person name="Zhan S."/>
            <person name="St Leger R.J."/>
            <person name="Wang C."/>
        </authorList>
    </citation>
    <scope>NUCLEOTIDE SEQUENCE [LARGE SCALE GENOMIC DNA]</scope>
    <source>
        <strain evidence="2 3">ARSEF 1941</strain>
    </source>
</reference>
<dbReference type="GeneID" id="63734556"/>
<dbReference type="STRING" id="1081103.A0A0B2X6K2"/>
<comment type="caution">
    <text evidence="2">The sequence shown here is derived from an EMBL/GenBank/DDBJ whole genome shotgun (WGS) entry which is preliminary data.</text>
</comment>
<dbReference type="OrthoDB" id="619536at2759"/>